<keyword evidence="12" id="KW-0457">Lysine biosynthesis</keyword>
<dbReference type="NCBIfam" id="TIGR00657">
    <property type="entry name" value="asp_kinases"/>
    <property type="match status" value="1"/>
</dbReference>
<keyword evidence="7 15" id="KW-0808">Transferase</keyword>
<dbReference type="Gene3D" id="3.40.1160.10">
    <property type="entry name" value="Acetylglutamate kinase-like"/>
    <property type="match status" value="1"/>
</dbReference>
<dbReference type="GO" id="GO:0009088">
    <property type="term" value="P:threonine biosynthetic process"/>
    <property type="evidence" value="ECO:0007669"/>
    <property type="project" value="UniProtKB-UniPathway"/>
</dbReference>
<evidence type="ECO:0000259" key="17">
    <source>
        <dbReference type="Pfam" id="PF00696"/>
    </source>
</evidence>
<protein>
    <recommendedName>
        <fullName evidence="15">Aspartokinase</fullName>
        <ecNumber evidence="15">2.7.2.4</ecNumber>
    </recommendedName>
</protein>
<dbReference type="NCBIfam" id="NF006068">
    <property type="entry name" value="PRK08210.1"/>
    <property type="match status" value="1"/>
</dbReference>
<keyword evidence="10 14" id="KW-0067">ATP-binding</keyword>
<sequence length="413" mass="45106">MKIVVQKFGGTSVATPQLRDMVVDRIEEARNQGYRVVVVVSAMGRSGEPYATDTLKNLALKVCPESTLRELDLIMSCGEIISSVVMANTLQARGVPARAMTGFQAGMYTDEEFSQAEVLTCKPDKILESLEKGEVVIAAGFQGVSENKEITTLGRGGSDTSAVILGAALNAEKVEIFTDVSGVMTADPKLLKEARIIDHLTYSEVCHMAYEGAKVIHPPAVEIAMQHNVSLVIKNPAESGRGTLINNEYSEQKGFHKRKRIITGIAHADDLVQLKVKLPPDGSISELDLFQQLADARISIDMITVFPEVKVFSILQPLLPKGEKILKEMKVDYEVIKNCAKVSVIGVAMRNIPGVMAQVVKALNQQKIKILQTGDSNISISLLIEEKDLKKAVKTLHDHFELGKVKEIPAETF</sequence>
<dbReference type="GO" id="GO:0009090">
    <property type="term" value="P:homoserine biosynthetic process"/>
    <property type="evidence" value="ECO:0007669"/>
    <property type="project" value="TreeGrafter"/>
</dbReference>
<feature type="binding site" evidence="14">
    <location>
        <position position="79"/>
    </location>
    <ligand>
        <name>substrate</name>
    </ligand>
</feature>
<name>A0A424YF85_9FIRM</name>
<accession>A0A424YF85</accession>
<dbReference type="InterPro" id="IPR001341">
    <property type="entry name" value="Asp_kinase"/>
</dbReference>
<evidence type="ECO:0000256" key="14">
    <source>
        <dbReference type="PIRSR" id="PIRSR000726-1"/>
    </source>
</evidence>
<dbReference type="PROSITE" id="PS00324">
    <property type="entry name" value="ASPARTOKINASE"/>
    <property type="match status" value="1"/>
</dbReference>
<evidence type="ECO:0000256" key="1">
    <source>
        <dbReference type="ARBA" id="ARBA00003121"/>
    </source>
</evidence>
<comment type="caution">
    <text evidence="19">The sequence shown here is derived from an EMBL/GenBank/DDBJ whole genome shotgun (WGS) entry which is preliminary data.</text>
</comment>
<dbReference type="Pfam" id="PF00696">
    <property type="entry name" value="AA_kinase"/>
    <property type="match status" value="1"/>
</dbReference>
<dbReference type="SUPFAM" id="SSF55021">
    <property type="entry name" value="ACT-like"/>
    <property type="match status" value="2"/>
</dbReference>
<dbReference type="InterPro" id="IPR036393">
    <property type="entry name" value="AceGlu_kinase-like_sf"/>
</dbReference>
<dbReference type="InterPro" id="IPR001048">
    <property type="entry name" value="Asp/Glu/Uridylate_kinase"/>
</dbReference>
<evidence type="ECO:0000256" key="13">
    <source>
        <dbReference type="ARBA" id="ARBA00047872"/>
    </source>
</evidence>
<dbReference type="GO" id="GO:0019877">
    <property type="term" value="P:diaminopimelate biosynthetic process"/>
    <property type="evidence" value="ECO:0007669"/>
    <property type="project" value="UniProtKB-KW"/>
</dbReference>
<dbReference type="SUPFAM" id="SSF53633">
    <property type="entry name" value="Carbamate kinase-like"/>
    <property type="match status" value="1"/>
</dbReference>
<keyword evidence="9 15" id="KW-0418">Kinase</keyword>
<evidence type="ECO:0000313" key="20">
    <source>
        <dbReference type="Proteomes" id="UP000285138"/>
    </source>
</evidence>
<feature type="binding site" evidence="14">
    <location>
        <begin position="7"/>
        <end position="10"/>
    </location>
    <ligand>
        <name>ATP</name>
        <dbReference type="ChEBI" id="CHEBI:30616"/>
    </ligand>
</feature>
<dbReference type="InterPro" id="IPR027795">
    <property type="entry name" value="CASTOR_ACT_dom"/>
</dbReference>
<evidence type="ECO:0000259" key="18">
    <source>
        <dbReference type="Pfam" id="PF13840"/>
    </source>
</evidence>
<dbReference type="GO" id="GO:0005829">
    <property type="term" value="C:cytosol"/>
    <property type="evidence" value="ECO:0007669"/>
    <property type="project" value="TreeGrafter"/>
</dbReference>
<dbReference type="EMBL" id="QZAA01000120">
    <property type="protein sequence ID" value="RQD76359.1"/>
    <property type="molecule type" value="Genomic_DNA"/>
</dbReference>
<dbReference type="UniPathway" id="UPA00034">
    <property type="reaction ID" value="UER00015"/>
</dbReference>
<comment type="similarity">
    <text evidence="5 15">Belongs to the aspartokinase family.</text>
</comment>
<comment type="pathway">
    <text evidence="3 16">Amino-acid biosynthesis; L-methionine biosynthesis via de novo pathway; L-homoserine from L-aspartate: step 1/3.</text>
</comment>
<dbReference type="PANTHER" id="PTHR21499">
    <property type="entry name" value="ASPARTATE KINASE"/>
    <property type="match status" value="1"/>
</dbReference>
<keyword evidence="8 14" id="KW-0547">Nucleotide-binding</keyword>
<evidence type="ECO:0000256" key="2">
    <source>
        <dbReference type="ARBA" id="ARBA00004766"/>
    </source>
</evidence>
<feature type="domain" description="CASTOR ACT" evidence="18">
    <location>
        <begin position="335"/>
        <end position="398"/>
    </location>
</feature>
<dbReference type="GO" id="GO:0009089">
    <property type="term" value="P:lysine biosynthetic process via diaminopimelate"/>
    <property type="evidence" value="ECO:0007669"/>
    <property type="project" value="UniProtKB-UniPathway"/>
</dbReference>
<organism evidence="19 20">
    <name type="scientific">Candidatus Syntrophonatronum acetioxidans</name>
    <dbReference type="NCBI Taxonomy" id="1795816"/>
    <lineage>
        <taxon>Bacteria</taxon>
        <taxon>Bacillati</taxon>
        <taxon>Bacillota</taxon>
        <taxon>Clostridia</taxon>
        <taxon>Eubacteriales</taxon>
        <taxon>Syntrophomonadaceae</taxon>
        <taxon>Candidatus Syntrophonatronum</taxon>
    </lineage>
</organism>
<feature type="binding site" evidence="14">
    <location>
        <begin position="214"/>
        <end position="215"/>
    </location>
    <ligand>
        <name>ATP</name>
        <dbReference type="ChEBI" id="CHEBI:30616"/>
    </ligand>
</feature>
<reference evidence="19 20" key="1">
    <citation type="submission" date="2018-08" db="EMBL/GenBank/DDBJ databases">
        <title>The metabolism and importance of syntrophic acetate oxidation coupled to methane or sulfide production in haloalkaline environments.</title>
        <authorList>
            <person name="Timmers P.H.A."/>
            <person name="Vavourakis C.D."/>
            <person name="Sorokin D.Y."/>
            <person name="Sinninghe Damste J.S."/>
            <person name="Muyzer G."/>
            <person name="Stams A.J.M."/>
            <person name="Plugge C.M."/>
        </authorList>
    </citation>
    <scope>NUCLEOTIDE SEQUENCE [LARGE SCALE GENOMIC DNA]</scope>
    <source>
        <strain evidence="19">MSAO_Bac1</strain>
    </source>
</reference>
<evidence type="ECO:0000256" key="5">
    <source>
        <dbReference type="ARBA" id="ARBA00010122"/>
    </source>
</evidence>
<evidence type="ECO:0000256" key="15">
    <source>
        <dbReference type="RuleBase" id="RU003448"/>
    </source>
</evidence>
<evidence type="ECO:0000256" key="16">
    <source>
        <dbReference type="RuleBase" id="RU004249"/>
    </source>
</evidence>
<evidence type="ECO:0000256" key="3">
    <source>
        <dbReference type="ARBA" id="ARBA00004986"/>
    </source>
</evidence>
<gene>
    <name evidence="19" type="ORF">D5R97_04515</name>
</gene>
<feature type="domain" description="Aspartate/glutamate/uridylate kinase" evidence="17">
    <location>
        <begin position="2"/>
        <end position="235"/>
    </location>
</feature>
<dbReference type="Gene3D" id="3.30.2130.10">
    <property type="entry name" value="VC0802-like"/>
    <property type="match status" value="1"/>
</dbReference>
<dbReference type="GO" id="GO:0004072">
    <property type="term" value="F:aspartate kinase activity"/>
    <property type="evidence" value="ECO:0007669"/>
    <property type="project" value="UniProtKB-EC"/>
</dbReference>
<evidence type="ECO:0000256" key="8">
    <source>
        <dbReference type="ARBA" id="ARBA00022741"/>
    </source>
</evidence>
<dbReference type="AlphaFoldDB" id="A0A424YF85"/>
<comment type="catalytic activity">
    <reaction evidence="13 15">
        <text>L-aspartate + ATP = 4-phospho-L-aspartate + ADP</text>
        <dbReference type="Rhea" id="RHEA:23776"/>
        <dbReference type="ChEBI" id="CHEBI:29991"/>
        <dbReference type="ChEBI" id="CHEBI:30616"/>
        <dbReference type="ChEBI" id="CHEBI:57535"/>
        <dbReference type="ChEBI" id="CHEBI:456216"/>
        <dbReference type="EC" id="2.7.2.4"/>
    </reaction>
</comment>
<keyword evidence="11" id="KW-0220">Diaminopimelate biosynthesis</keyword>
<evidence type="ECO:0000256" key="4">
    <source>
        <dbReference type="ARBA" id="ARBA00005139"/>
    </source>
</evidence>
<dbReference type="PANTHER" id="PTHR21499:SF3">
    <property type="entry name" value="ASPARTOKINASE"/>
    <property type="match status" value="1"/>
</dbReference>
<dbReference type="Proteomes" id="UP000285138">
    <property type="component" value="Unassembled WGS sequence"/>
</dbReference>
<dbReference type="InterPro" id="IPR045865">
    <property type="entry name" value="ACT-like_dom_sf"/>
</dbReference>
<evidence type="ECO:0000256" key="6">
    <source>
        <dbReference type="ARBA" id="ARBA00022605"/>
    </source>
</evidence>
<comment type="function">
    <text evidence="1">Catalyzes the phosphorylation of the beta-carboxyl group of aspartic acid with ATP to yield 4-phospho-L-aspartate, which is involved in the branched biosynthetic pathway leading to the biosynthesis of amino acids threonine, isoleucine and methionine.</text>
</comment>
<dbReference type="GO" id="GO:0005524">
    <property type="term" value="F:ATP binding"/>
    <property type="evidence" value="ECO:0007669"/>
    <property type="project" value="UniProtKB-KW"/>
</dbReference>
<feature type="binding site" evidence="14">
    <location>
        <position position="52"/>
    </location>
    <ligand>
        <name>substrate</name>
    </ligand>
</feature>
<evidence type="ECO:0000256" key="9">
    <source>
        <dbReference type="ARBA" id="ARBA00022777"/>
    </source>
</evidence>
<dbReference type="InterPro" id="IPR005260">
    <property type="entry name" value="Asp_kin_monofn"/>
</dbReference>
<dbReference type="UniPathway" id="UPA00051">
    <property type="reaction ID" value="UER00462"/>
</dbReference>
<feature type="binding site" evidence="14">
    <location>
        <begin position="178"/>
        <end position="179"/>
    </location>
    <ligand>
        <name>ATP</name>
        <dbReference type="ChEBI" id="CHEBI:30616"/>
    </ligand>
</feature>
<evidence type="ECO:0000256" key="10">
    <source>
        <dbReference type="ARBA" id="ARBA00022840"/>
    </source>
</evidence>
<keyword evidence="6 16" id="KW-0028">Amino-acid biosynthesis</keyword>
<dbReference type="NCBIfam" id="NF005155">
    <property type="entry name" value="PRK06635.1-4"/>
    <property type="match status" value="1"/>
</dbReference>
<comment type="pathway">
    <text evidence="2 16">Amino-acid biosynthesis; L-lysine biosynthesis via DAP pathway; (S)-tetrahydrodipicolinate from L-aspartate: step 1/4.</text>
</comment>
<dbReference type="EC" id="2.7.2.4" evidence="15"/>
<evidence type="ECO:0000256" key="7">
    <source>
        <dbReference type="ARBA" id="ARBA00022679"/>
    </source>
</evidence>
<evidence type="ECO:0000313" key="19">
    <source>
        <dbReference type="EMBL" id="RQD76359.1"/>
    </source>
</evidence>
<evidence type="ECO:0000256" key="11">
    <source>
        <dbReference type="ARBA" id="ARBA00022915"/>
    </source>
</evidence>
<comment type="pathway">
    <text evidence="4 16">Amino-acid biosynthesis; L-threonine biosynthesis; L-threonine from L-aspartate: step 1/5.</text>
</comment>
<dbReference type="InterPro" id="IPR018042">
    <property type="entry name" value="Aspartate_kinase_CS"/>
</dbReference>
<dbReference type="UniPathway" id="UPA00050">
    <property type="reaction ID" value="UER00461"/>
</dbReference>
<dbReference type="PIRSF" id="PIRSF000726">
    <property type="entry name" value="Asp_kin"/>
    <property type="match status" value="1"/>
</dbReference>
<dbReference type="Pfam" id="PF13840">
    <property type="entry name" value="ACT_7"/>
    <property type="match status" value="1"/>
</dbReference>
<proteinExistence type="inferred from homology"/>
<evidence type="ECO:0000256" key="12">
    <source>
        <dbReference type="ARBA" id="ARBA00023154"/>
    </source>
</evidence>